<proteinExistence type="predicted"/>
<sequence length="149" mass="16954">MYVKTHPPVTVLYSQHQTTLPQLSQYIGTVVKDLCAEAVHHNALISGAPLWIYHGMDGKPDTVFTLTIAIPIQGQFQPSRFAIKQLPAFRAVTHTHEGAWDTLAETYQEVMHHIDAHKIPMTEECREVYLNIDFQQQQYNVTQVQMGVI</sequence>
<dbReference type="RefSeq" id="WP_119052922.1">
    <property type="nucleotide sequence ID" value="NZ_CP032157.1"/>
</dbReference>
<evidence type="ECO:0000313" key="2">
    <source>
        <dbReference type="EMBL" id="AXY77046.1"/>
    </source>
</evidence>
<organism evidence="2 3">
    <name type="scientific">Paraflavitalea soli</name>
    <dbReference type="NCBI Taxonomy" id="2315862"/>
    <lineage>
        <taxon>Bacteria</taxon>
        <taxon>Pseudomonadati</taxon>
        <taxon>Bacteroidota</taxon>
        <taxon>Chitinophagia</taxon>
        <taxon>Chitinophagales</taxon>
        <taxon>Chitinophagaceae</taxon>
        <taxon>Paraflavitalea</taxon>
    </lineage>
</organism>
<reference evidence="2 3" key="1">
    <citation type="submission" date="2018-09" db="EMBL/GenBank/DDBJ databases">
        <title>Genome sequencing of strain 6GH32-13.</title>
        <authorList>
            <person name="Weon H.-Y."/>
            <person name="Heo J."/>
            <person name="Kwon S.-W."/>
        </authorList>
    </citation>
    <scope>NUCLEOTIDE SEQUENCE [LARGE SCALE GENOMIC DNA]</scope>
    <source>
        <strain evidence="2 3">5GH32-13</strain>
    </source>
</reference>
<dbReference type="OrthoDB" id="6003696at2"/>
<dbReference type="SMART" id="SM00871">
    <property type="entry name" value="AraC_E_bind"/>
    <property type="match status" value="1"/>
</dbReference>
<dbReference type="Gene3D" id="3.20.80.10">
    <property type="entry name" value="Regulatory factor, effector binding domain"/>
    <property type="match status" value="1"/>
</dbReference>
<dbReference type="Pfam" id="PF06445">
    <property type="entry name" value="GyrI-like"/>
    <property type="match status" value="1"/>
</dbReference>
<dbReference type="InterPro" id="IPR029442">
    <property type="entry name" value="GyrI-like"/>
</dbReference>
<feature type="domain" description="AraC effector-binding" evidence="1">
    <location>
        <begin position="1"/>
        <end position="149"/>
    </location>
</feature>
<evidence type="ECO:0000259" key="1">
    <source>
        <dbReference type="SMART" id="SM00871"/>
    </source>
</evidence>
<dbReference type="KEGG" id="pseg:D3H65_25020"/>
<gene>
    <name evidence="2" type="ORF">D3H65_25020</name>
</gene>
<dbReference type="InterPro" id="IPR011256">
    <property type="entry name" value="Reg_factor_effector_dom_sf"/>
</dbReference>
<keyword evidence="3" id="KW-1185">Reference proteome</keyword>
<name>A0A3B7MVJ8_9BACT</name>
<dbReference type="Proteomes" id="UP000263900">
    <property type="component" value="Chromosome"/>
</dbReference>
<evidence type="ECO:0000313" key="3">
    <source>
        <dbReference type="Proteomes" id="UP000263900"/>
    </source>
</evidence>
<dbReference type="AlphaFoldDB" id="A0A3B7MVJ8"/>
<dbReference type="SUPFAM" id="SSF55136">
    <property type="entry name" value="Probable bacterial effector-binding domain"/>
    <property type="match status" value="1"/>
</dbReference>
<dbReference type="InterPro" id="IPR010499">
    <property type="entry name" value="AraC_E-bd"/>
</dbReference>
<accession>A0A3B7MVJ8</accession>
<dbReference type="EMBL" id="CP032157">
    <property type="protein sequence ID" value="AXY77046.1"/>
    <property type="molecule type" value="Genomic_DNA"/>
</dbReference>
<protein>
    <submittedName>
        <fullName evidence="2">AraC family transcriptional regulator</fullName>
    </submittedName>
</protein>